<dbReference type="GO" id="GO:0045944">
    <property type="term" value="P:positive regulation of transcription by RNA polymerase II"/>
    <property type="evidence" value="ECO:0007669"/>
    <property type="project" value="TreeGrafter"/>
</dbReference>
<protein>
    <submittedName>
        <fullName evidence="7">LIM domain-containing protein</fullName>
    </submittedName>
</protein>
<dbReference type="Gene3D" id="2.10.110.10">
    <property type="entry name" value="Cysteine Rich Protein"/>
    <property type="match status" value="2"/>
</dbReference>
<evidence type="ECO:0000256" key="3">
    <source>
        <dbReference type="ARBA" id="ARBA00022833"/>
    </source>
</evidence>
<keyword evidence="3 5" id="KW-0862">Zinc</keyword>
<dbReference type="AlphaFoldDB" id="A0AAD4NIA8"/>
<evidence type="ECO:0000259" key="6">
    <source>
        <dbReference type="PROSITE" id="PS50023"/>
    </source>
</evidence>
<dbReference type="GO" id="GO:0005634">
    <property type="term" value="C:nucleus"/>
    <property type="evidence" value="ECO:0007669"/>
    <property type="project" value="TreeGrafter"/>
</dbReference>
<accession>A0AAD4NIA8</accession>
<comment type="caution">
    <text evidence="7">The sequence shown here is derived from an EMBL/GenBank/DDBJ whole genome shotgun (WGS) entry which is preliminary data.</text>
</comment>
<dbReference type="GO" id="GO:0003713">
    <property type="term" value="F:transcription coactivator activity"/>
    <property type="evidence" value="ECO:0007669"/>
    <property type="project" value="TreeGrafter"/>
</dbReference>
<feature type="domain" description="LIM zinc-binding" evidence="6">
    <location>
        <begin position="1"/>
        <end position="63"/>
    </location>
</feature>
<dbReference type="PANTHER" id="PTHR45787">
    <property type="entry name" value="LD11652P"/>
    <property type="match status" value="1"/>
</dbReference>
<keyword evidence="8" id="KW-1185">Reference proteome</keyword>
<dbReference type="Pfam" id="PF00412">
    <property type="entry name" value="LIM"/>
    <property type="match status" value="2"/>
</dbReference>
<dbReference type="PROSITE" id="PS50023">
    <property type="entry name" value="LIM_DOMAIN_2"/>
    <property type="match status" value="2"/>
</dbReference>
<dbReference type="Proteomes" id="UP001201812">
    <property type="component" value="Unassembled WGS sequence"/>
</dbReference>
<dbReference type="SUPFAM" id="SSF57716">
    <property type="entry name" value="Glucocorticoid receptor-like (DNA-binding domain)"/>
    <property type="match status" value="2"/>
</dbReference>
<evidence type="ECO:0000256" key="4">
    <source>
        <dbReference type="ARBA" id="ARBA00023038"/>
    </source>
</evidence>
<keyword evidence="1 5" id="KW-0479">Metal-binding</keyword>
<feature type="domain" description="LIM zinc-binding" evidence="6">
    <location>
        <begin position="65"/>
        <end position="127"/>
    </location>
</feature>
<organism evidence="7 8">
    <name type="scientific">Ditylenchus destructor</name>
    <dbReference type="NCBI Taxonomy" id="166010"/>
    <lineage>
        <taxon>Eukaryota</taxon>
        <taxon>Metazoa</taxon>
        <taxon>Ecdysozoa</taxon>
        <taxon>Nematoda</taxon>
        <taxon>Chromadorea</taxon>
        <taxon>Rhabditida</taxon>
        <taxon>Tylenchina</taxon>
        <taxon>Tylenchomorpha</taxon>
        <taxon>Sphaerularioidea</taxon>
        <taxon>Anguinidae</taxon>
        <taxon>Anguininae</taxon>
        <taxon>Ditylenchus</taxon>
    </lineage>
</organism>
<evidence type="ECO:0000256" key="2">
    <source>
        <dbReference type="ARBA" id="ARBA00022737"/>
    </source>
</evidence>
<dbReference type="InterPro" id="IPR001781">
    <property type="entry name" value="Znf_LIM"/>
</dbReference>
<dbReference type="SMART" id="SM00132">
    <property type="entry name" value="LIM"/>
    <property type="match status" value="2"/>
</dbReference>
<dbReference type="PROSITE" id="PS00478">
    <property type="entry name" value="LIM_DOMAIN_1"/>
    <property type="match status" value="2"/>
</dbReference>
<reference evidence="7" key="1">
    <citation type="submission" date="2022-01" db="EMBL/GenBank/DDBJ databases">
        <title>Genome Sequence Resource for Two Populations of Ditylenchus destructor, the Migratory Endoparasitic Phytonematode.</title>
        <authorList>
            <person name="Zhang H."/>
            <person name="Lin R."/>
            <person name="Xie B."/>
        </authorList>
    </citation>
    <scope>NUCLEOTIDE SEQUENCE</scope>
    <source>
        <strain evidence="7">BazhouSP</strain>
    </source>
</reference>
<keyword evidence="4 5" id="KW-0440">LIM domain</keyword>
<gene>
    <name evidence="7" type="ORF">DdX_01154</name>
</gene>
<dbReference type="InterPro" id="IPR050945">
    <property type="entry name" value="LMO_RBTN_TF"/>
</dbReference>
<name>A0AAD4NIA8_9BILA</name>
<evidence type="ECO:0000256" key="5">
    <source>
        <dbReference type="PROSITE-ProRule" id="PRU00125"/>
    </source>
</evidence>
<dbReference type="GO" id="GO:0140297">
    <property type="term" value="F:DNA-binding transcription factor binding"/>
    <property type="evidence" value="ECO:0007669"/>
    <property type="project" value="TreeGrafter"/>
</dbReference>
<keyword evidence="2" id="KW-0677">Repeat</keyword>
<evidence type="ECO:0000313" key="7">
    <source>
        <dbReference type="EMBL" id="KAI1728942.1"/>
    </source>
</evidence>
<dbReference type="EMBL" id="JAKKPZ010000001">
    <property type="protein sequence ID" value="KAI1728942.1"/>
    <property type="molecule type" value="Genomic_DNA"/>
</dbReference>
<evidence type="ECO:0000256" key="1">
    <source>
        <dbReference type="ARBA" id="ARBA00022723"/>
    </source>
</evidence>
<evidence type="ECO:0000313" key="8">
    <source>
        <dbReference type="Proteomes" id="UP001201812"/>
    </source>
</evidence>
<sequence>MQCAGCTQLIKDPFCLSAIGSIWHDDCLRCICCNCRLAELGWTFYYKKSMLLCWRDYVRLFGVEGQCSLCNNSIGTEEWVMRAATNIYHLQCFACQECSGRFCIGEEFHLYNGRIMCNDDYNSLKRSQY</sequence>
<dbReference type="GO" id="GO:0046872">
    <property type="term" value="F:metal ion binding"/>
    <property type="evidence" value="ECO:0007669"/>
    <property type="project" value="UniProtKB-KW"/>
</dbReference>
<proteinExistence type="predicted"/>
<dbReference type="PANTHER" id="PTHR45787:SF1">
    <property type="entry name" value="LIM ZINC-BINDING DOMAIN-CONTAINING PROTEIN"/>
    <property type="match status" value="1"/>
</dbReference>